<organism evidence="1 2">
    <name type="scientific">Nicotiana tabacum</name>
    <name type="common">Common tobacco</name>
    <dbReference type="NCBI Taxonomy" id="4097"/>
    <lineage>
        <taxon>Eukaryota</taxon>
        <taxon>Viridiplantae</taxon>
        <taxon>Streptophyta</taxon>
        <taxon>Embryophyta</taxon>
        <taxon>Tracheophyta</taxon>
        <taxon>Spermatophyta</taxon>
        <taxon>Magnoliopsida</taxon>
        <taxon>eudicotyledons</taxon>
        <taxon>Gunneridae</taxon>
        <taxon>Pentapetalae</taxon>
        <taxon>asterids</taxon>
        <taxon>lamiids</taxon>
        <taxon>Solanales</taxon>
        <taxon>Solanaceae</taxon>
        <taxon>Nicotianoideae</taxon>
        <taxon>Nicotianeae</taxon>
        <taxon>Nicotiana</taxon>
    </lineage>
</organism>
<name>A0AC58U4D8_TOBAC</name>
<reference evidence="1" key="1">
    <citation type="journal article" date="2014" name="Nat. Commun.">
        <title>The tobacco genome sequence and its comparison with those of tomato and potato.</title>
        <authorList>
            <person name="Sierro N."/>
            <person name="Battey J.N."/>
            <person name="Ouadi S."/>
            <person name="Bakaher N."/>
            <person name="Bovet L."/>
            <person name="Willig A."/>
            <person name="Goepfert S."/>
            <person name="Peitsch M.C."/>
            <person name="Ivanov N.V."/>
        </authorList>
    </citation>
    <scope>NUCLEOTIDE SEQUENCE [LARGE SCALE GENOMIC DNA]</scope>
</reference>
<gene>
    <name evidence="2" type="primary">LOC142178530</name>
</gene>
<dbReference type="RefSeq" id="XP_075104351.1">
    <property type="nucleotide sequence ID" value="XM_075248250.1"/>
</dbReference>
<accession>A0AC58U4D8</accession>
<evidence type="ECO:0000313" key="1">
    <source>
        <dbReference type="Proteomes" id="UP000790787"/>
    </source>
</evidence>
<evidence type="ECO:0000313" key="2">
    <source>
        <dbReference type="RefSeq" id="XP_075104351.1"/>
    </source>
</evidence>
<sequence length="216" mass="24441">MVVHKAPPRTEDISEKDSGRVPELLEIEDAPYRSQRMGDMFEGALLKSLRTKENAPGDSLGAVSIKDSPTFPALFARAIRETQALGTLEFDRPHDGEDPFRDLFIGVKDATGTSNASDIFYGVQQALNRAATVHRESCSRSLTELRRYEADLQRVTEERNSLKLLLGQKGEEIKYLRVELAKAYQDQTDLSEQEIEMIGKLREEVDKIKVESLKWK</sequence>
<keyword evidence="1" id="KW-1185">Reference proteome</keyword>
<reference evidence="2" key="2">
    <citation type="submission" date="2025-08" db="UniProtKB">
        <authorList>
            <consortium name="RefSeq"/>
        </authorList>
    </citation>
    <scope>IDENTIFICATION</scope>
    <source>
        <tissue evidence="2">Leaf</tissue>
    </source>
</reference>
<dbReference type="Proteomes" id="UP000790787">
    <property type="component" value="Chromosome 24"/>
</dbReference>
<protein>
    <submittedName>
        <fullName evidence="2">Uncharacterized protein LOC142178530</fullName>
    </submittedName>
</protein>
<proteinExistence type="predicted"/>